<dbReference type="InterPro" id="IPR050640">
    <property type="entry name" value="Bact_2-comp_sensor_kinase"/>
</dbReference>
<evidence type="ECO:0000259" key="14">
    <source>
        <dbReference type="PROSITE" id="PS50885"/>
    </source>
</evidence>
<keyword evidence="7 12" id="KW-0812">Transmembrane</keyword>
<dbReference type="PANTHER" id="PTHR34220">
    <property type="entry name" value="SENSOR HISTIDINE KINASE YPDA"/>
    <property type="match status" value="1"/>
</dbReference>
<dbReference type="PROSITE" id="PS50885">
    <property type="entry name" value="HAMP"/>
    <property type="match status" value="1"/>
</dbReference>
<dbReference type="Pfam" id="PF06580">
    <property type="entry name" value="His_kinase"/>
    <property type="match status" value="1"/>
</dbReference>
<evidence type="ECO:0000256" key="8">
    <source>
        <dbReference type="ARBA" id="ARBA00022777"/>
    </source>
</evidence>
<gene>
    <name evidence="15" type="ORF">N5B56_11725</name>
</gene>
<keyword evidence="8 15" id="KW-0418">Kinase</keyword>
<evidence type="ECO:0000313" key="15">
    <source>
        <dbReference type="EMBL" id="MCT7399740.1"/>
    </source>
</evidence>
<evidence type="ECO:0000256" key="6">
    <source>
        <dbReference type="ARBA" id="ARBA00022679"/>
    </source>
</evidence>
<dbReference type="Proteomes" id="UP001431199">
    <property type="component" value="Unassembled WGS sequence"/>
</dbReference>
<evidence type="ECO:0000256" key="7">
    <source>
        <dbReference type="ARBA" id="ARBA00022692"/>
    </source>
</evidence>
<reference evidence="15" key="1">
    <citation type="submission" date="2022-09" db="EMBL/GenBank/DDBJ databases">
        <title>Eubacterium sp. LFL-14 isolated from human feces.</title>
        <authorList>
            <person name="Liu F."/>
        </authorList>
    </citation>
    <scope>NUCLEOTIDE SEQUENCE</scope>
    <source>
        <strain evidence="15">LFL-14</strain>
    </source>
</reference>
<dbReference type="InterPro" id="IPR010559">
    <property type="entry name" value="Sig_transdc_His_kin_internal"/>
</dbReference>
<dbReference type="InterPro" id="IPR003660">
    <property type="entry name" value="HAMP_dom"/>
</dbReference>
<dbReference type="EC" id="2.7.13.3" evidence="3"/>
<evidence type="ECO:0000256" key="9">
    <source>
        <dbReference type="ARBA" id="ARBA00022989"/>
    </source>
</evidence>
<evidence type="ECO:0000256" key="1">
    <source>
        <dbReference type="ARBA" id="ARBA00000085"/>
    </source>
</evidence>
<evidence type="ECO:0000259" key="13">
    <source>
        <dbReference type="PROSITE" id="PS50109"/>
    </source>
</evidence>
<accession>A0ABT2M2P3</accession>
<feature type="domain" description="Histidine kinase" evidence="13">
    <location>
        <begin position="478"/>
        <end position="582"/>
    </location>
</feature>
<protein>
    <recommendedName>
        <fullName evidence="3">histidine kinase</fullName>
        <ecNumber evidence="3">2.7.13.3</ecNumber>
    </recommendedName>
</protein>
<feature type="domain" description="HAMP" evidence="14">
    <location>
        <begin position="319"/>
        <end position="371"/>
    </location>
</feature>
<keyword evidence="10" id="KW-0902">Two-component regulatory system</keyword>
<comment type="catalytic activity">
    <reaction evidence="1">
        <text>ATP + protein L-histidine = ADP + protein N-phospho-L-histidine.</text>
        <dbReference type="EC" id="2.7.13.3"/>
    </reaction>
</comment>
<sequence length="584" mass="67239">MYKLLKKWKKAKIRTQIILTYIAVLLLSFIMTFTLISAVNGRYTKIEVGKAGVQTVNALQGNLALIFDNVTQFSTQIYFDDIVQDSLRQINSENINLNYQKNITKSLFNMILSGEYISGVYIFDKYNNCYNSYKRPPKKINKQIQDTNWYKEMQQANGNGFFYNGSDGTIEYYAPNDYLCYVRQIVDKRDYKPLATLLITFDDLVLQDYFNQVSNDYKNQFYIVDSKGNYIIEPQDKKRDFKKYTKIAKNMSKEYMEVNNKDEKSVVASQDIGIQDWKLIGVFSMDNITSLAPYYSTVIVVIMCLNVVFVFICSMLLTYLIFKPLAKVEKHMKIVENGEFVTMPVVENDNEITSLKKVFNHMILSVKSLMKKVKDEERIIAKGKLDIIQAQINPHFLYNTLDAVSALALMEENEKCFQMTQALGNFYRNSLNSGLDYITVEDEISSIESYITILNMRYDNQIKVNYEIEESVKKEKVLKLLLQPLVENAVHHGLNGEEGTVNIKVFEQDDEIIFIVSDDGVGMSEERIQEIMEGKSVTGKSGFGLYSLIQRIKLMYEIDNPMIIQSEIGVGTEIIVTVGKIKSE</sequence>
<dbReference type="InterPro" id="IPR033479">
    <property type="entry name" value="dCache_1"/>
</dbReference>
<dbReference type="Pfam" id="PF02743">
    <property type="entry name" value="dCache_1"/>
    <property type="match status" value="1"/>
</dbReference>
<evidence type="ECO:0000256" key="4">
    <source>
        <dbReference type="ARBA" id="ARBA00022475"/>
    </source>
</evidence>
<organism evidence="15 16">
    <name type="scientific">Eubacterium album</name>
    <dbReference type="NCBI Taxonomy" id="2978477"/>
    <lineage>
        <taxon>Bacteria</taxon>
        <taxon>Bacillati</taxon>
        <taxon>Bacillota</taxon>
        <taxon>Clostridia</taxon>
        <taxon>Eubacteriales</taxon>
        <taxon>Eubacteriaceae</taxon>
        <taxon>Eubacterium</taxon>
    </lineage>
</organism>
<comment type="subcellular location">
    <subcellularLocation>
        <location evidence="2">Cell membrane</location>
        <topology evidence="2">Multi-pass membrane protein</topology>
    </subcellularLocation>
</comment>
<dbReference type="InterPro" id="IPR005467">
    <property type="entry name" value="His_kinase_dom"/>
</dbReference>
<dbReference type="CDD" id="cd06225">
    <property type="entry name" value="HAMP"/>
    <property type="match status" value="1"/>
</dbReference>
<dbReference type="InterPro" id="IPR003594">
    <property type="entry name" value="HATPase_dom"/>
</dbReference>
<name>A0ABT2M2P3_9FIRM</name>
<evidence type="ECO:0000256" key="12">
    <source>
        <dbReference type="SAM" id="Phobius"/>
    </source>
</evidence>
<dbReference type="Gene3D" id="3.30.450.20">
    <property type="entry name" value="PAS domain"/>
    <property type="match status" value="1"/>
</dbReference>
<dbReference type="EMBL" id="JAODBU010000012">
    <property type="protein sequence ID" value="MCT7399740.1"/>
    <property type="molecule type" value="Genomic_DNA"/>
</dbReference>
<evidence type="ECO:0000256" key="10">
    <source>
        <dbReference type="ARBA" id="ARBA00023012"/>
    </source>
</evidence>
<feature type="transmembrane region" description="Helical" evidence="12">
    <location>
        <begin position="294"/>
        <end position="322"/>
    </location>
</feature>
<keyword evidence="6" id="KW-0808">Transferase</keyword>
<evidence type="ECO:0000313" key="16">
    <source>
        <dbReference type="Proteomes" id="UP001431199"/>
    </source>
</evidence>
<evidence type="ECO:0000256" key="5">
    <source>
        <dbReference type="ARBA" id="ARBA00022553"/>
    </source>
</evidence>
<dbReference type="Gene3D" id="6.10.340.10">
    <property type="match status" value="1"/>
</dbReference>
<dbReference type="Pfam" id="PF02518">
    <property type="entry name" value="HATPase_c"/>
    <property type="match status" value="1"/>
</dbReference>
<comment type="caution">
    <text evidence="15">The sequence shown here is derived from an EMBL/GenBank/DDBJ whole genome shotgun (WGS) entry which is preliminary data.</text>
</comment>
<feature type="transmembrane region" description="Helical" evidence="12">
    <location>
        <begin position="21"/>
        <end position="39"/>
    </location>
</feature>
<dbReference type="GO" id="GO:0016301">
    <property type="term" value="F:kinase activity"/>
    <property type="evidence" value="ECO:0007669"/>
    <property type="project" value="UniProtKB-KW"/>
</dbReference>
<dbReference type="InterPro" id="IPR036890">
    <property type="entry name" value="HATPase_C_sf"/>
</dbReference>
<keyword evidence="11 12" id="KW-0472">Membrane</keyword>
<evidence type="ECO:0000256" key="2">
    <source>
        <dbReference type="ARBA" id="ARBA00004651"/>
    </source>
</evidence>
<evidence type="ECO:0000256" key="3">
    <source>
        <dbReference type="ARBA" id="ARBA00012438"/>
    </source>
</evidence>
<evidence type="ECO:0000256" key="11">
    <source>
        <dbReference type="ARBA" id="ARBA00023136"/>
    </source>
</evidence>
<dbReference type="SMART" id="SM00387">
    <property type="entry name" value="HATPase_c"/>
    <property type="match status" value="1"/>
</dbReference>
<keyword evidence="5" id="KW-0597">Phosphoprotein</keyword>
<keyword evidence="4" id="KW-1003">Cell membrane</keyword>
<dbReference type="PANTHER" id="PTHR34220:SF7">
    <property type="entry name" value="SENSOR HISTIDINE KINASE YPDA"/>
    <property type="match status" value="1"/>
</dbReference>
<dbReference type="Gene3D" id="3.30.565.10">
    <property type="entry name" value="Histidine kinase-like ATPase, C-terminal domain"/>
    <property type="match status" value="1"/>
</dbReference>
<dbReference type="PROSITE" id="PS50109">
    <property type="entry name" value="HIS_KIN"/>
    <property type="match status" value="1"/>
</dbReference>
<keyword evidence="16" id="KW-1185">Reference proteome</keyword>
<proteinExistence type="predicted"/>
<keyword evidence="9 12" id="KW-1133">Transmembrane helix</keyword>
<dbReference type="RefSeq" id="WP_260979025.1">
    <property type="nucleotide sequence ID" value="NZ_JAODBU010000012.1"/>
</dbReference>
<dbReference type="SUPFAM" id="SSF55874">
    <property type="entry name" value="ATPase domain of HSP90 chaperone/DNA topoisomerase II/histidine kinase"/>
    <property type="match status" value="1"/>
</dbReference>